<reference evidence="2" key="1">
    <citation type="submission" date="2019-03" db="EMBL/GenBank/DDBJ databases">
        <title>WGS assembly of Setaria viridis.</title>
        <authorList>
            <person name="Huang P."/>
            <person name="Jenkins J."/>
            <person name="Grimwood J."/>
            <person name="Barry K."/>
            <person name="Healey A."/>
            <person name="Mamidi S."/>
            <person name="Sreedasyam A."/>
            <person name="Shu S."/>
            <person name="Feldman M."/>
            <person name="Wu J."/>
            <person name="Yu Y."/>
            <person name="Chen C."/>
            <person name="Johnson J."/>
            <person name="Rokhsar D."/>
            <person name="Baxter I."/>
            <person name="Schmutz J."/>
            <person name="Brutnell T."/>
            <person name="Kellogg E."/>
        </authorList>
    </citation>
    <scope>NUCLEOTIDE SEQUENCE [LARGE SCALE GENOMIC DNA]</scope>
</reference>
<proteinExistence type="predicted"/>
<dbReference type="Gramene" id="TKV90972">
    <property type="protein sequence ID" value="TKV90972"/>
    <property type="gene ID" value="SEVIR_9G063800v2"/>
</dbReference>
<dbReference type="AlphaFoldDB" id="A0A4U6SUU8"/>
<evidence type="ECO:0000313" key="3">
    <source>
        <dbReference type="Proteomes" id="UP000298652"/>
    </source>
</evidence>
<dbReference type="Proteomes" id="UP000298652">
    <property type="component" value="Chromosome 9"/>
</dbReference>
<keyword evidence="3" id="KW-1185">Reference proteome</keyword>
<feature type="region of interest" description="Disordered" evidence="1">
    <location>
        <begin position="1"/>
        <end position="126"/>
    </location>
</feature>
<organism evidence="2 3">
    <name type="scientific">Setaria viridis</name>
    <name type="common">Green bristlegrass</name>
    <name type="synonym">Setaria italica subsp. viridis</name>
    <dbReference type="NCBI Taxonomy" id="4556"/>
    <lineage>
        <taxon>Eukaryota</taxon>
        <taxon>Viridiplantae</taxon>
        <taxon>Streptophyta</taxon>
        <taxon>Embryophyta</taxon>
        <taxon>Tracheophyta</taxon>
        <taxon>Spermatophyta</taxon>
        <taxon>Magnoliopsida</taxon>
        <taxon>Liliopsida</taxon>
        <taxon>Poales</taxon>
        <taxon>Poaceae</taxon>
        <taxon>PACMAD clade</taxon>
        <taxon>Panicoideae</taxon>
        <taxon>Panicodae</taxon>
        <taxon>Paniceae</taxon>
        <taxon>Cenchrinae</taxon>
        <taxon>Setaria</taxon>
    </lineage>
</organism>
<feature type="compositionally biased region" description="Basic residues" evidence="1">
    <location>
        <begin position="54"/>
        <end position="66"/>
    </location>
</feature>
<evidence type="ECO:0000256" key="1">
    <source>
        <dbReference type="SAM" id="MobiDB-lite"/>
    </source>
</evidence>
<sequence length="196" mass="20676">MPKQPIGPKSGTNSIDSPPQSPPTGCIEPATRATDHSDAHEKKKGGRRRDAIKDRRRTRTCCHGVRRAAPGFGSIRRAGGRGFPLTPSIAPSVGGDAGSQWEERGRVKPSEPPTRRTGRATNPGSVRVLGGVSARLTTGAESSRVAATRLMAIRAPETWTPNLKYCRPQPLPTSGGDLTTEPPCPPPAPPASCLLP</sequence>
<feature type="region of interest" description="Disordered" evidence="1">
    <location>
        <begin position="162"/>
        <end position="196"/>
    </location>
</feature>
<dbReference type="EMBL" id="CM016560">
    <property type="protein sequence ID" value="TKV90972.1"/>
    <property type="molecule type" value="Genomic_DNA"/>
</dbReference>
<evidence type="ECO:0000313" key="2">
    <source>
        <dbReference type="EMBL" id="TKV90972.1"/>
    </source>
</evidence>
<accession>A0A4U6SUU8</accession>
<protein>
    <submittedName>
        <fullName evidence="2">Uncharacterized protein</fullName>
    </submittedName>
</protein>
<name>A0A4U6SUU8_SETVI</name>
<gene>
    <name evidence="2" type="ORF">SEVIR_9G063800v2</name>
</gene>